<comment type="catalytic activity">
    <reaction evidence="8">
        <text>O-phospho-L-seryl-[protein] + H2O = L-seryl-[protein] + phosphate</text>
        <dbReference type="Rhea" id="RHEA:20629"/>
        <dbReference type="Rhea" id="RHEA-COMP:9863"/>
        <dbReference type="Rhea" id="RHEA-COMP:11604"/>
        <dbReference type="ChEBI" id="CHEBI:15377"/>
        <dbReference type="ChEBI" id="CHEBI:29999"/>
        <dbReference type="ChEBI" id="CHEBI:43474"/>
        <dbReference type="ChEBI" id="CHEBI:83421"/>
        <dbReference type="EC" id="3.1.3.16"/>
    </reaction>
</comment>
<dbReference type="Gene3D" id="3.40.50.2300">
    <property type="match status" value="2"/>
</dbReference>
<dbReference type="PANTHER" id="PTHR20383">
    <property type="entry name" value="RNA POLYMERASE II SUBUNIT A C-TERMINAL DOMAIN PHOSPHATASE"/>
    <property type="match status" value="1"/>
</dbReference>
<gene>
    <name evidence="13" type="ORF">H4Q32_030788</name>
</gene>
<dbReference type="Pfam" id="PF17742">
    <property type="entry name" value="Fndc10"/>
    <property type="match status" value="1"/>
</dbReference>
<keyword evidence="12" id="KW-0732">Signal</keyword>
<dbReference type="InterPro" id="IPR006811">
    <property type="entry name" value="RNA_pol_II_suA"/>
</dbReference>
<evidence type="ECO:0000313" key="13">
    <source>
        <dbReference type="EMBL" id="KAI2647877.1"/>
    </source>
</evidence>
<keyword evidence="14" id="KW-1185">Reference proteome</keyword>
<evidence type="ECO:0000256" key="4">
    <source>
        <dbReference type="ARBA" id="ARBA00022664"/>
    </source>
</evidence>
<reference evidence="13 14" key="1">
    <citation type="submission" date="2022-01" db="EMBL/GenBank/DDBJ databases">
        <title>A high-quality chromosome-level genome assembly of rohu carp, Labeo rohita.</title>
        <authorList>
            <person name="Arick M.A. II"/>
            <person name="Hsu C.-Y."/>
            <person name="Magbanua Z."/>
            <person name="Pechanova O."/>
            <person name="Grover C."/>
            <person name="Miller E."/>
            <person name="Thrash A."/>
            <person name="Ezzel L."/>
            <person name="Alam S."/>
            <person name="Benzie J."/>
            <person name="Hamilton M."/>
            <person name="Karsi A."/>
            <person name="Lawrence M.L."/>
            <person name="Peterson D.G."/>
        </authorList>
    </citation>
    <scope>NUCLEOTIDE SEQUENCE [LARGE SCALE GENOMIC DNA]</scope>
    <source>
        <strain evidence="14">BAU-BD-2019</strain>
        <tissue evidence="13">Blood</tissue>
    </source>
</reference>
<evidence type="ECO:0000256" key="10">
    <source>
        <dbReference type="SAM" id="MobiDB-lite"/>
    </source>
</evidence>
<comment type="subcellular location">
    <subcellularLocation>
        <location evidence="1">Nucleus</location>
    </subcellularLocation>
</comment>
<comment type="catalytic activity">
    <reaction evidence="9">
        <text>O-phospho-L-threonyl-[protein] + H2O = L-threonyl-[protein] + phosphate</text>
        <dbReference type="Rhea" id="RHEA:47004"/>
        <dbReference type="Rhea" id="RHEA-COMP:11060"/>
        <dbReference type="Rhea" id="RHEA-COMP:11605"/>
        <dbReference type="ChEBI" id="CHEBI:15377"/>
        <dbReference type="ChEBI" id="CHEBI:30013"/>
        <dbReference type="ChEBI" id="CHEBI:43474"/>
        <dbReference type="ChEBI" id="CHEBI:61977"/>
        <dbReference type="EC" id="3.1.3.16"/>
    </reaction>
</comment>
<comment type="similarity">
    <text evidence="2">Belongs to the SSU72 phosphatase family.</text>
</comment>
<dbReference type="InterPro" id="IPR034446">
    <property type="entry name" value="Fndc10"/>
</dbReference>
<keyword evidence="5" id="KW-0378">Hydrolase</keyword>
<keyword evidence="11" id="KW-1133">Transmembrane helix</keyword>
<keyword evidence="11" id="KW-0472">Membrane</keyword>
<sequence>MILCFGFGSGLLFIYLFILQVVAQRCDGDRTLSAILHICPSFGSVLLRCAVLLVLSSGSSALPNRTSSVRDAQYETTDSNNTNKYTNKDSLEWIPKLQGNSTVKRWRVLGEVGPLCAYRTLGAGDPGPLCFRYAQPDFRCASASCRQVSSPGGQLTANILSNGSVFIQWTVGHEALPTGLTPVQTGGFRLSCWWNGSYTQFECAGVHLGSSCRDYLLNELHANVPYRLCVRPYALERAQACVEFSLAPGGMQDIVIAMTTVGGAICVMLVIICLLVAYITENIMNPTAQHTLTAQHSHRSHLHTHLMCVVIRHCDSRGLSGSSAHSSSPHCDAALTAAQRSRHFLPLSGSDDAGPSASRRGRVLQQPEPQHGSAQHPEVTTRKKNEPNSSPDTAGRVVIRLALSKSASKWSKRRSESNRDSQIERIRTNRVDLGQVGNLSKRGFDVRSFGTGTHVKLPGPAPDKPNIYDFKTTYEQMYNDLVRKDKELYTQNGILHMLDRNKRIKTRPERFQNCKEQFDLVITCEERVYDQVLEDLNSREQETFQPVHVINVDIQDNHEEATLGAFLICELCQCIQHTDDMENEMDELLQEFEEKSHRPFLHTVCFY</sequence>
<feature type="region of interest" description="Disordered" evidence="10">
    <location>
        <begin position="345"/>
        <end position="396"/>
    </location>
</feature>
<keyword evidence="7" id="KW-0539">Nucleus</keyword>
<evidence type="ECO:0000256" key="7">
    <source>
        <dbReference type="ARBA" id="ARBA00023242"/>
    </source>
</evidence>
<protein>
    <recommendedName>
        <fullName evidence="3">protein-serine/threonine phosphatase</fullName>
        <ecNumber evidence="3">3.1.3.16</ecNumber>
    </recommendedName>
</protein>
<dbReference type="EMBL" id="JACTAM010000092">
    <property type="protein sequence ID" value="KAI2647877.1"/>
    <property type="molecule type" value="Genomic_DNA"/>
</dbReference>
<evidence type="ECO:0000256" key="9">
    <source>
        <dbReference type="ARBA" id="ARBA00048336"/>
    </source>
</evidence>
<keyword evidence="4" id="KW-0507">mRNA processing</keyword>
<evidence type="ECO:0000256" key="12">
    <source>
        <dbReference type="SAM" id="SignalP"/>
    </source>
</evidence>
<evidence type="ECO:0000256" key="8">
    <source>
        <dbReference type="ARBA" id="ARBA00047761"/>
    </source>
</evidence>
<evidence type="ECO:0000256" key="5">
    <source>
        <dbReference type="ARBA" id="ARBA00022801"/>
    </source>
</evidence>
<organism evidence="13 14">
    <name type="scientific">Labeo rohita</name>
    <name type="common">Indian major carp</name>
    <name type="synonym">Cyprinus rohita</name>
    <dbReference type="NCBI Taxonomy" id="84645"/>
    <lineage>
        <taxon>Eukaryota</taxon>
        <taxon>Metazoa</taxon>
        <taxon>Chordata</taxon>
        <taxon>Craniata</taxon>
        <taxon>Vertebrata</taxon>
        <taxon>Euteleostomi</taxon>
        <taxon>Actinopterygii</taxon>
        <taxon>Neopterygii</taxon>
        <taxon>Teleostei</taxon>
        <taxon>Ostariophysi</taxon>
        <taxon>Cypriniformes</taxon>
        <taxon>Cyprinidae</taxon>
        <taxon>Labeoninae</taxon>
        <taxon>Labeonini</taxon>
        <taxon>Labeo</taxon>
    </lineage>
</organism>
<evidence type="ECO:0000256" key="3">
    <source>
        <dbReference type="ARBA" id="ARBA00013081"/>
    </source>
</evidence>
<feature type="chain" id="PRO_5046268856" description="protein-serine/threonine phosphatase" evidence="12">
    <location>
        <begin position="24"/>
        <end position="607"/>
    </location>
</feature>
<dbReference type="EC" id="3.1.3.16" evidence="3"/>
<feature type="signal peptide" evidence="12">
    <location>
        <begin position="1"/>
        <end position="23"/>
    </location>
</feature>
<name>A0ABQ8LD70_LABRO</name>
<feature type="transmembrane region" description="Helical" evidence="11">
    <location>
        <begin position="33"/>
        <end position="55"/>
    </location>
</feature>
<feature type="transmembrane region" description="Helical" evidence="11">
    <location>
        <begin position="254"/>
        <end position="279"/>
    </location>
</feature>
<dbReference type="Pfam" id="PF04722">
    <property type="entry name" value="Ssu72"/>
    <property type="match status" value="1"/>
</dbReference>
<keyword evidence="11" id="KW-0812">Transmembrane</keyword>
<evidence type="ECO:0000256" key="6">
    <source>
        <dbReference type="ARBA" id="ARBA00022912"/>
    </source>
</evidence>
<evidence type="ECO:0000256" key="2">
    <source>
        <dbReference type="ARBA" id="ARBA00008978"/>
    </source>
</evidence>
<dbReference type="Proteomes" id="UP000830375">
    <property type="component" value="Unassembled WGS sequence"/>
</dbReference>
<evidence type="ECO:0000313" key="14">
    <source>
        <dbReference type="Proteomes" id="UP000830375"/>
    </source>
</evidence>
<keyword evidence="6" id="KW-0904">Protein phosphatase</keyword>
<proteinExistence type="inferred from homology"/>
<evidence type="ECO:0000256" key="11">
    <source>
        <dbReference type="SAM" id="Phobius"/>
    </source>
</evidence>
<accession>A0ABQ8LD70</accession>
<comment type="caution">
    <text evidence="13">The sequence shown here is derived from an EMBL/GenBank/DDBJ whole genome shotgun (WGS) entry which is preliminary data.</text>
</comment>
<evidence type="ECO:0000256" key="1">
    <source>
        <dbReference type="ARBA" id="ARBA00004123"/>
    </source>
</evidence>